<comment type="caution">
    <text evidence="2">The sequence shown here is derived from an EMBL/GenBank/DDBJ whole genome shotgun (WGS) entry which is preliminary data.</text>
</comment>
<feature type="compositionally biased region" description="Basic and acidic residues" evidence="1">
    <location>
        <begin position="54"/>
        <end position="66"/>
    </location>
</feature>
<dbReference type="AlphaFoldDB" id="A0A5B0QW53"/>
<dbReference type="Proteomes" id="UP000324748">
    <property type="component" value="Unassembled WGS sequence"/>
</dbReference>
<name>A0A5B0QW53_PUCGR</name>
<keyword evidence="3" id="KW-1185">Reference proteome</keyword>
<protein>
    <submittedName>
        <fullName evidence="2">Uncharacterized protein</fullName>
    </submittedName>
</protein>
<proteinExistence type="predicted"/>
<feature type="region of interest" description="Disordered" evidence="1">
    <location>
        <begin position="1"/>
        <end position="66"/>
    </location>
</feature>
<evidence type="ECO:0000313" key="3">
    <source>
        <dbReference type="Proteomes" id="UP000324748"/>
    </source>
</evidence>
<gene>
    <name evidence="2" type="ORF">PGT21_013333</name>
</gene>
<reference evidence="2 3" key="1">
    <citation type="submission" date="2019-05" db="EMBL/GenBank/DDBJ databases">
        <title>Emergence of the Ug99 lineage of the wheat stem rust pathogen through somatic hybridization.</title>
        <authorList>
            <person name="Li F."/>
            <person name="Upadhyaya N.M."/>
            <person name="Sperschneider J."/>
            <person name="Matny O."/>
            <person name="Nguyen-Phuc H."/>
            <person name="Mago R."/>
            <person name="Raley C."/>
            <person name="Miller M.E."/>
            <person name="Silverstein K.A.T."/>
            <person name="Henningsen E."/>
            <person name="Hirsch C.D."/>
            <person name="Visser B."/>
            <person name="Pretorius Z.A."/>
            <person name="Steffenson B.J."/>
            <person name="Schwessinger B."/>
            <person name="Dodds P.N."/>
            <person name="Figueroa M."/>
        </authorList>
    </citation>
    <scope>NUCLEOTIDE SEQUENCE [LARGE SCALE GENOMIC DNA]</scope>
    <source>
        <strain evidence="2">21-0</strain>
    </source>
</reference>
<dbReference type="EMBL" id="VSWC01000002">
    <property type="protein sequence ID" value="KAA1117527.1"/>
    <property type="molecule type" value="Genomic_DNA"/>
</dbReference>
<evidence type="ECO:0000313" key="2">
    <source>
        <dbReference type="EMBL" id="KAA1117527.1"/>
    </source>
</evidence>
<organism evidence="2 3">
    <name type="scientific">Puccinia graminis f. sp. tritici</name>
    <dbReference type="NCBI Taxonomy" id="56615"/>
    <lineage>
        <taxon>Eukaryota</taxon>
        <taxon>Fungi</taxon>
        <taxon>Dikarya</taxon>
        <taxon>Basidiomycota</taxon>
        <taxon>Pucciniomycotina</taxon>
        <taxon>Pucciniomycetes</taxon>
        <taxon>Pucciniales</taxon>
        <taxon>Pucciniaceae</taxon>
        <taxon>Puccinia</taxon>
    </lineage>
</organism>
<sequence>MTPTLGRRPMPLVRQHGEPSSPEAHHQSPIAASSEAGDSERTASQPPSAASDSRPAEDGHSEGAAL</sequence>
<accession>A0A5B0QW53</accession>
<feature type="compositionally biased region" description="Polar residues" evidence="1">
    <location>
        <begin position="42"/>
        <end position="51"/>
    </location>
</feature>
<evidence type="ECO:0000256" key="1">
    <source>
        <dbReference type="SAM" id="MobiDB-lite"/>
    </source>
</evidence>